<keyword evidence="3 5" id="KW-0745">Spermidine biosynthesis</keyword>
<dbReference type="RefSeq" id="WP_066088671.1">
    <property type="nucleotide sequence ID" value="NZ_CP017476.1"/>
</dbReference>
<gene>
    <name evidence="5" type="primary">speE</name>
    <name evidence="8" type="ORF">LPB072_05725</name>
    <name evidence="9" type="ORF">LPB72_08305</name>
</gene>
<dbReference type="OrthoDB" id="9793120at2"/>
<dbReference type="PANTHER" id="PTHR11558">
    <property type="entry name" value="SPERMIDINE/SPERMINE SYNTHASE"/>
    <property type="match status" value="1"/>
</dbReference>
<dbReference type="GO" id="GO:0004766">
    <property type="term" value="F:spermidine synthase activity"/>
    <property type="evidence" value="ECO:0007669"/>
    <property type="project" value="UniProtKB-UniRule"/>
</dbReference>
<dbReference type="UniPathway" id="UPA00248">
    <property type="reaction ID" value="UER00314"/>
</dbReference>
<dbReference type="InterPro" id="IPR029063">
    <property type="entry name" value="SAM-dependent_MTases_sf"/>
</dbReference>
<sequence>MSDFKWWHERSDGHGITTSVEVKLLHSEQSPYQLIEIYDHQSFGRLLVLDGYIQASQADEFIYHEMAVHVPLLGRERKDASVLVIGGGEGGIVRESLKHDFVTSVTMVEIDQRVVDLASEYLAVNGDYKDPRVTLIIDNAANFVSQALKDGKTYDLIVLDLTEPVGPSSCLFTEKFLTEVVSLVSETGVILDSDSIYLSKTGGDFLQEVSGDGDNLVTVMQRTKILPHIDVYHTNIPLYPGADFGFFLYSRDGVSLRHPVKPFEGKHYNAEVHTASFALPNWQKEWLMPKG</sequence>
<protein>
    <recommendedName>
        <fullName evidence="5">Polyamine aminopropyltransferase</fullName>
    </recommendedName>
    <alternativeName>
        <fullName evidence="5">Putrescine aminopropyltransferase</fullName>
        <shortName evidence="5">PAPT</shortName>
    </alternativeName>
    <alternativeName>
        <fullName evidence="5">Spermidine synthase</fullName>
        <shortName evidence="5">SPDS</shortName>
        <shortName evidence="5">SPDSY</shortName>
        <ecNumber evidence="5">2.5.1.16</ecNumber>
    </alternativeName>
</protein>
<evidence type="ECO:0000313" key="8">
    <source>
        <dbReference type="EMBL" id="AOW12429.1"/>
    </source>
</evidence>
<proteinExistence type="inferred from homology"/>
<dbReference type="Proteomes" id="UP000185680">
    <property type="component" value="Chromosome"/>
</dbReference>
<comment type="pathway">
    <text evidence="5">Amine and polyamine biosynthesis; spermidine biosynthesis; spermidine from putrescine: step 1/1.</text>
</comment>
<feature type="binding site" evidence="5">
    <location>
        <position position="167"/>
    </location>
    <ligand>
        <name>S-methyl-5'-thioadenosine</name>
        <dbReference type="ChEBI" id="CHEBI:17509"/>
    </ligand>
</feature>
<keyword evidence="4 5" id="KW-0620">Polyamine biosynthesis</keyword>
<dbReference type="EMBL" id="CP017476">
    <property type="protein sequence ID" value="AOW12429.1"/>
    <property type="molecule type" value="Genomic_DNA"/>
</dbReference>
<name>A0A162P8L3_9BURK</name>
<comment type="caution">
    <text evidence="5">Lacks conserved residue(s) required for the propagation of feature annotation.</text>
</comment>
<dbReference type="EMBL" id="LVWD01000008">
    <property type="protein sequence ID" value="OAD42480.1"/>
    <property type="molecule type" value="Genomic_DNA"/>
</dbReference>
<dbReference type="KEGG" id="hyl:LPB072_05725"/>
<comment type="catalytic activity">
    <reaction evidence="5">
        <text>S-adenosyl 3-(methylsulfanyl)propylamine + putrescine = S-methyl-5'-thioadenosine + spermidine + H(+)</text>
        <dbReference type="Rhea" id="RHEA:12721"/>
        <dbReference type="ChEBI" id="CHEBI:15378"/>
        <dbReference type="ChEBI" id="CHEBI:17509"/>
        <dbReference type="ChEBI" id="CHEBI:57443"/>
        <dbReference type="ChEBI" id="CHEBI:57834"/>
        <dbReference type="ChEBI" id="CHEBI:326268"/>
        <dbReference type="EC" id="2.5.1.16"/>
    </reaction>
</comment>
<dbReference type="PROSITE" id="PS51006">
    <property type="entry name" value="PABS_2"/>
    <property type="match status" value="1"/>
</dbReference>
<dbReference type="EC" id="2.5.1.16" evidence="5"/>
<dbReference type="InterPro" id="IPR030374">
    <property type="entry name" value="PABS"/>
</dbReference>
<dbReference type="Gene3D" id="3.40.50.150">
    <property type="entry name" value="Vaccinia Virus protein VP39"/>
    <property type="match status" value="1"/>
</dbReference>
<dbReference type="Pfam" id="PF17284">
    <property type="entry name" value="Spermine_synt_N"/>
    <property type="match status" value="1"/>
</dbReference>
<comment type="function">
    <text evidence="5">Catalyzes the irreversible transfer of a propylamine group from the amino donor S-adenosylmethioninamine (decarboxy-AdoMet) to putrescine (1,4-diaminobutane) to yield spermidine.</text>
</comment>
<evidence type="ECO:0000313" key="9">
    <source>
        <dbReference type="EMBL" id="OAD42480.1"/>
    </source>
</evidence>
<dbReference type="InterPro" id="IPR037163">
    <property type="entry name" value="Spermidine_synt_N_sf"/>
</dbReference>
<feature type="binding site" evidence="5">
    <location>
        <begin position="139"/>
        <end position="140"/>
    </location>
    <ligand>
        <name>S-methyl-5'-thioadenosine</name>
        <dbReference type="ChEBI" id="CHEBI:17509"/>
    </ligand>
</feature>
<dbReference type="PROSITE" id="PS01330">
    <property type="entry name" value="PABS_1"/>
    <property type="match status" value="1"/>
</dbReference>
<feature type="binding site" evidence="5">
    <location>
        <position position="64"/>
    </location>
    <ligand>
        <name>spermidine</name>
        <dbReference type="ChEBI" id="CHEBI:57834"/>
    </ligand>
</feature>
<evidence type="ECO:0000256" key="3">
    <source>
        <dbReference type="ARBA" id="ARBA00023066"/>
    </source>
</evidence>
<keyword evidence="10" id="KW-1185">Reference proteome</keyword>
<dbReference type="SUPFAM" id="SSF53335">
    <property type="entry name" value="S-adenosyl-L-methionine-dependent methyltransferases"/>
    <property type="match status" value="1"/>
</dbReference>
<dbReference type="Gene3D" id="2.30.140.10">
    <property type="entry name" value="Spermidine synthase, tetramerisation domain"/>
    <property type="match status" value="1"/>
</dbReference>
<accession>A0A162P8L3</accession>
<evidence type="ECO:0000256" key="6">
    <source>
        <dbReference type="PROSITE-ProRule" id="PRU00354"/>
    </source>
</evidence>
<evidence type="ECO:0000256" key="5">
    <source>
        <dbReference type="HAMAP-Rule" id="MF_00198"/>
    </source>
</evidence>
<evidence type="ECO:0000256" key="4">
    <source>
        <dbReference type="ARBA" id="ARBA00023115"/>
    </source>
</evidence>
<comment type="similarity">
    <text evidence="1 5">Belongs to the spermidine/spermine synthase family.</text>
</comment>
<evidence type="ECO:0000256" key="2">
    <source>
        <dbReference type="ARBA" id="ARBA00022679"/>
    </source>
</evidence>
<dbReference type="InterPro" id="IPR030373">
    <property type="entry name" value="PABS_CS"/>
</dbReference>
<evidence type="ECO:0000313" key="11">
    <source>
        <dbReference type="Proteomes" id="UP000185680"/>
    </source>
</evidence>
<organism evidence="8 11">
    <name type="scientific">Hydrogenophaga crassostreae</name>
    <dbReference type="NCBI Taxonomy" id="1763535"/>
    <lineage>
        <taxon>Bacteria</taxon>
        <taxon>Pseudomonadati</taxon>
        <taxon>Pseudomonadota</taxon>
        <taxon>Betaproteobacteria</taxon>
        <taxon>Burkholderiales</taxon>
        <taxon>Comamonadaceae</taxon>
        <taxon>Hydrogenophaga</taxon>
    </lineage>
</organism>
<dbReference type="InterPro" id="IPR001045">
    <property type="entry name" value="Spermi_synthase"/>
</dbReference>
<feature type="binding site" evidence="5">
    <location>
        <position position="109"/>
    </location>
    <ligand>
        <name>S-methyl-5'-thioadenosine</name>
        <dbReference type="ChEBI" id="CHEBI:17509"/>
    </ligand>
</feature>
<reference evidence="9 10" key="1">
    <citation type="submission" date="2016-02" db="EMBL/GenBank/DDBJ databases">
        <title>Draft genome sequence of Hydrogenophaga sp. LPB0072.</title>
        <authorList>
            <person name="Shin S.-K."/>
            <person name="Yi H."/>
        </authorList>
    </citation>
    <scope>NUCLEOTIDE SEQUENCE [LARGE SCALE GENOMIC DNA]</scope>
    <source>
        <strain evidence="9 10">LPB0072</strain>
    </source>
</reference>
<dbReference type="GO" id="GO:0005829">
    <property type="term" value="C:cytosol"/>
    <property type="evidence" value="ECO:0007669"/>
    <property type="project" value="TreeGrafter"/>
</dbReference>
<dbReference type="HAMAP" id="MF_00198">
    <property type="entry name" value="Spermidine_synth"/>
    <property type="match status" value="1"/>
</dbReference>
<evidence type="ECO:0000313" key="10">
    <source>
        <dbReference type="Proteomes" id="UP000185657"/>
    </source>
</evidence>
<comment type="subunit">
    <text evidence="5">Homodimer or homotetramer.</text>
</comment>
<feature type="active site" description="Proton acceptor" evidence="5 6">
    <location>
        <position position="160"/>
    </location>
</feature>
<dbReference type="GO" id="GO:0008295">
    <property type="term" value="P:spermidine biosynthetic process"/>
    <property type="evidence" value="ECO:0007669"/>
    <property type="project" value="UniProtKB-UniRule"/>
</dbReference>
<dbReference type="Pfam" id="PF01564">
    <property type="entry name" value="Spermine_synth"/>
    <property type="match status" value="1"/>
</dbReference>
<dbReference type="InterPro" id="IPR035246">
    <property type="entry name" value="Spermidine_synt_N"/>
</dbReference>
<feature type="binding site" evidence="5">
    <location>
        <position position="33"/>
    </location>
    <ligand>
        <name>S-methyl-5'-thioadenosine</name>
        <dbReference type="ChEBI" id="CHEBI:17509"/>
    </ligand>
</feature>
<reference evidence="8 11" key="2">
    <citation type="submission" date="2016-10" db="EMBL/GenBank/DDBJ databases">
        <title>Hydorgenophaga sp. LPB0072 isolated from gastropod.</title>
        <authorList>
            <person name="Kim E."/>
            <person name="Yi H."/>
        </authorList>
    </citation>
    <scope>NUCLEOTIDE SEQUENCE [LARGE SCALE GENOMIC DNA]</scope>
    <source>
        <strain evidence="8 11">LPB0072</strain>
    </source>
</reference>
<feature type="domain" description="PABS" evidence="7">
    <location>
        <begin position="5"/>
        <end position="251"/>
    </location>
</feature>
<dbReference type="AlphaFoldDB" id="A0A162P8L3"/>
<dbReference type="CDD" id="cd02440">
    <property type="entry name" value="AdoMet_MTases"/>
    <property type="match status" value="1"/>
</dbReference>
<evidence type="ECO:0000259" key="7">
    <source>
        <dbReference type="PROSITE" id="PS51006"/>
    </source>
</evidence>
<dbReference type="PANTHER" id="PTHR11558:SF11">
    <property type="entry name" value="SPERMIDINE SYNTHASE"/>
    <property type="match status" value="1"/>
</dbReference>
<dbReference type="Proteomes" id="UP000185657">
    <property type="component" value="Unassembled WGS sequence"/>
</dbReference>
<keyword evidence="2 5" id="KW-0808">Transferase</keyword>
<evidence type="ECO:0000256" key="1">
    <source>
        <dbReference type="ARBA" id="ARBA00007867"/>
    </source>
</evidence>
<feature type="binding site" evidence="5">
    <location>
        <position position="89"/>
    </location>
    <ligand>
        <name>spermidine</name>
        <dbReference type="ChEBI" id="CHEBI:57834"/>
    </ligand>
</feature>
<dbReference type="STRING" id="1763535.LPB072_05725"/>